<evidence type="ECO:0000256" key="1">
    <source>
        <dbReference type="SAM" id="Phobius"/>
    </source>
</evidence>
<accession>A0A8S1K0E1</accession>
<reference evidence="2" key="1">
    <citation type="submission" date="2021-01" db="EMBL/GenBank/DDBJ databases">
        <authorList>
            <consortium name="Genoscope - CEA"/>
            <person name="William W."/>
        </authorList>
    </citation>
    <scope>NUCLEOTIDE SEQUENCE</scope>
</reference>
<dbReference type="OMA" id="DIKPHYN"/>
<feature type="transmembrane region" description="Helical" evidence="1">
    <location>
        <begin position="109"/>
        <end position="129"/>
    </location>
</feature>
<keyword evidence="1" id="KW-1133">Transmembrane helix</keyword>
<evidence type="ECO:0008006" key="4">
    <source>
        <dbReference type="Google" id="ProtNLM"/>
    </source>
</evidence>
<keyword evidence="3" id="KW-1185">Reference proteome</keyword>
<keyword evidence="1" id="KW-0812">Transmembrane</keyword>
<evidence type="ECO:0000313" key="3">
    <source>
        <dbReference type="Proteomes" id="UP000688137"/>
    </source>
</evidence>
<name>A0A8S1K0E1_PARPR</name>
<dbReference type="Proteomes" id="UP000688137">
    <property type="component" value="Unassembled WGS sequence"/>
</dbReference>
<comment type="caution">
    <text evidence="2">The sequence shown here is derived from an EMBL/GenBank/DDBJ whole genome shotgun (WGS) entry which is preliminary data.</text>
</comment>
<dbReference type="AlphaFoldDB" id="A0A8S1K0E1"/>
<protein>
    <recommendedName>
        <fullName evidence="4">Transmembrane protein</fullName>
    </recommendedName>
</protein>
<evidence type="ECO:0000313" key="2">
    <source>
        <dbReference type="EMBL" id="CAD8048030.1"/>
    </source>
</evidence>
<organism evidence="2 3">
    <name type="scientific">Paramecium primaurelia</name>
    <dbReference type="NCBI Taxonomy" id="5886"/>
    <lineage>
        <taxon>Eukaryota</taxon>
        <taxon>Sar</taxon>
        <taxon>Alveolata</taxon>
        <taxon>Ciliophora</taxon>
        <taxon>Intramacronucleata</taxon>
        <taxon>Oligohymenophorea</taxon>
        <taxon>Peniculida</taxon>
        <taxon>Parameciidae</taxon>
        <taxon>Paramecium</taxon>
    </lineage>
</organism>
<keyword evidence="1" id="KW-0472">Membrane</keyword>
<sequence length="167" mass="20673">MFRKVLQNFTKKKLKIDNYGQNLQDPYQYHKSLNKLKSIDPKYQSIIDEPHFQKLANFRKEYLLNLTRWPDDNEVLIDIDKFNFFEYIKFLSKSKFDDLEEKDQFPYRAFQAILLFILVEILINLYYYTCKDQYKEYQREDIKPHYNYKNLENELRYSILLFNRSVN</sequence>
<proteinExistence type="predicted"/>
<dbReference type="EMBL" id="CAJJDM010000009">
    <property type="protein sequence ID" value="CAD8048030.1"/>
    <property type="molecule type" value="Genomic_DNA"/>
</dbReference>
<gene>
    <name evidence="2" type="ORF">PPRIM_AZ9-3.1.T0120289</name>
</gene>